<dbReference type="EMBL" id="CP001089">
    <property type="protein sequence ID" value="ACD95309.1"/>
    <property type="molecule type" value="Genomic_DNA"/>
</dbReference>
<dbReference type="OrthoDB" id="9773829at2"/>
<dbReference type="STRING" id="398767.Glov_1593"/>
<dbReference type="HOGENOM" id="CLU_801142_0_0_7"/>
<sequence length="320" mass="34693">MQSSTESFWSEIKRYEERLKSDPASYCFAPLAEVYLRAGLLDDALAVSRAGVARYPGYVAGQMALARACHQKGLVDECRRALEAVASAVPDHAEAQRLLARLYAESGQVQAACQALQTLLDFCPGEETARIELESLQRRLVELPHDDELELIELTEADILEELEEDGQPVVPAMPAAAVVENPWSGVPDALQPTSELEAVWALPEQKLAAAVTPPAEQDPLTTATLAELYVSQGFTDKAVEIYRRIVSADPGNREAADRLAELERVEAAAEAEVGQAAVVAADLTPAPVNLPSEGAADQQAVVTVLEGWLENIRRLRVCR</sequence>
<keyword evidence="1" id="KW-0802">TPR repeat</keyword>
<dbReference type="RefSeq" id="WP_012469651.1">
    <property type="nucleotide sequence ID" value="NC_010814.1"/>
</dbReference>
<dbReference type="PROSITE" id="PS50005">
    <property type="entry name" value="TPR"/>
    <property type="match status" value="1"/>
</dbReference>
<name>B3E9N3_TRIL1</name>
<dbReference type="eggNOG" id="COG4783">
    <property type="taxonomic scope" value="Bacteria"/>
</dbReference>
<evidence type="ECO:0000313" key="2">
    <source>
        <dbReference type="EMBL" id="ACD95309.1"/>
    </source>
</evidence>
<protein>
    <submittedName>
        <fullName evidence="2">Tetratricopeptide TPR_2 repeat protein</fullName>
    </submittedName>
</protein>
<evidence type="ECO:0000256" key="1">
    <source>
        <dbReference type="PROSITE-ProRule" id="PRU00339"/>
    </source>
</evidence>
<dbReference type="InterPro" id="IPR011990">
    <property type="entry name" value="TPR-like_helical_dom_sf"/>
</dbReference>
<dbReference type="Proteomes" id="UP000002420">
    <property type="component" value="Chromosome"/>
</dbReference>
<dbReference type="AlphaFoldDB" id="B3E9N3"/>
<accession>B3E9N3</accession>
<dbReference type="InterPro" id="IPR019734">
    <property type="entry name" value="TPR_rpt"/>
</dbReference>
<reference evidence="2 3" key="1">
    <citation type="submission" date="2008-05" db="EMBL/GenBank/DDBJ databases">
        <title>Complete sequence of chromosome of Geobacter lovleyi SZ.</title>
        <authorList>
            <consortium name="US DOE Joint Genome Institute"/>
            <person name="Lucas S."/>
            <person name="Copeland A."/>
            <person name="Lapidus A."/>
            <person name="Glavina del Rio T."/>
            <person name="Dalin E."/>
            <person name="Tice H."/>
            <person name="Bruce D."/>
            <person name="Goodwin L."/>
            <person name="Pitluck S."/>
            <person name="Chertkov O."/>
            <person name="Meincke L."/>
            <person name="Brettin T."/>
            <person name="Detter J.C."/>
            <person name="Han C."/>
            <person name="Tapia R."/>
            <person name="Kuske C.R."/>
            <person name="Schmutz J."/>
            <person name="Larimer F."/>
            <person name="Land M."/>
            <person name="Hauser L."/>
            <person name="Kyrpides N."/>
            <person name="Mikhailova N."/>
            <person name="Sung Y."/>
            <person name="Fletcher K.E."/>
            <person name="Ritalahti K.M."/>
            <person name="Loeffler F.E."/>
            <person name="Richardson P."/>
        </authorList>
    </citation>
    <scope>NUCLEOTIDE SEQUENCE [LARGE SCALE GENOMIC DNA]</scope>
    <source>
        <strain evidence="3">ATCC BAA-1151 / DSM 17278 / SZ</strain>
    </source>
</reference>
<proteinExistence type="predicted"/>
<feature type="repeat" description="TPR" evidence="1">
    <location>
        <begin position="220"/>
        <end position="253"/>
    </location>
</feature>
<gene>
    <name evidence="2" type="ordered locus">Glov_1593</name>
</gene>
<dbReference type="SUPFAM" id="SSF48452">
    <property type="entry name" value="TPR-like"/>
    <property type="match status" value="1"/>
</dbReference>
<dbReference type="Pfam" id="PF14559">
    <property type="entry name" value="TPR_19"/>
    <property type="match status" value="1"/>
</dbReference>
<keyword evidence="3" id="KW-1185">Reference proteome</keyword>
<dbReference type="Pfam" id="PF13428">
    <property type="entry name" value="TPR_14"/>
    <property type="match status" value="1"/>
</dbReference>
<dbReference type="KEGG" id="glo:Glov_1593"/>
<evidence type="ECO:0000313" key="3">
    <source>
        <dbReference type="Proteomes" id="UP000002420"/>
    </source>
</evidence>
<organism evidence="2 3">
    <name type="scientific">Trichlorobacter lovleyi (strain ATCC BAA-1151 / DSM 17278 / SZ)</name>
    <name type="common">Geobacter lovleyi</name>
    <dbReference type="NCBI Taxonomy" id="398767"/>
    <lineage>
        <taxon>Bacteria</taxon>
        <taxon>Pseudomonadati</taxon>
        <taxon>Thermodesulfobacteriota</taxon>
        <taxon>Desulfuromonadia</taxon>
        <taxon>Geobacterales</taxon>
        <taxon>Geobacteraceae</taxon>
        <taxon>Trichlorobacter</taxon>
    </lineage>
</organism>
<dbReference type="Gene3D" id="1.25.40.10">
    <property type="entry name" value="Tetratricopeptide repeat domain"/>
    <property type="match status" value="2"/>
</dbReference>